<feature type="region of interest" description="Disordered" evidence="1">
    <location>
        <begin position="93"/>
        <end position="154"/>
    </location>
</feature>
<dbReference type="EMBL" id="AP014809">
    <property type="protein sequence ID" value="BAU88987.1"/>
    <property type="molecule type" value="Genomic_DNA"/>
</dbReference>
<proteinExistence type="predicted"/>
<protein>
    <submittedName>
        <fullName evidence="2">Uncharacterized protein</fullName>
    </submittedName>
</protein>
<dbReference type="AlphaFoldDB" id="A0A169QJB3"/>
<gene>
    <name evidence="2" type="ORF">MPPM_0382</name>
</gene>
<evidence type="ECO:0000256" key="1">
    <source>
        <dbReference type="SAM" id="MobiDB-lite"/>
    </source>
</evidence>
<feature type="compositionally biased region" description="Polar residues" evidence="1">
    <location>
        <begin position="97"/>
        <end position="136"/>
    </location>
</feature>
<accession>A0A169QJB3</accession>
<name>A0A169QJB3_9HYPH</name>
<organism evidence="2 3">
    <name type="scientific">Methylorubrum populi</name>
    <dbReference type="NCBI Taxonomy" id="223967"/>
    <lineage>
        <taxon>Bacteria</taxon>
        <taxon>Pseudomonadati</taxon>
        <taxon>Pseudomonadota</taxon>
        <taxon>Alphaproteobacteria</taxon>
        <taxon>Hyphomicrobiales</taxon>
        <taxon>Methylobacteriaceae</taxon>
        <taxon>Methylorubrum</taxon>
    </lineage>
</organism>
<feature type="region of interest" description="Disordered" evidence="1">
    <location>
        <begin position="1"/>
        <end position="72"/>
    </location>
</feature>
<evidence type="ECO:0000313" key="3">
    <source>
        <dbReference type="Proteomes" id="UP000218288"/>
    </source>
</evidence>
<evidence type="ECO:0000313" key="2">
    <source>
        <dbReference type="EMBL" id="BAU88987.1"/>
    </source>
</evidence>
<dbReference type="Proteomes" id="UP000218288">
    <property type="component" value="Chromosome"/>
</dbReference>
<sequence length="154" mass="16086">MARAAMEVGADGASSSDGRGRNAPGASLGSCIMRASLDQKANAVETRSGTGAPPHASLPKPEADTDEGNEAMRAPSLAVLTLLAALAPVVTPALAQSPGNRGATSRQNEAFEYRNQNRNFEQRQTLENSAIRNQIQRAPLNVPPPAGPSFGIRR</sequence>
<reference evidence="2 3" key="1">
    <citation type="journal article" date="2016" name="Genome Announc.">
        <title>Complete Genome Sequence of Methylobacterium populi P-1M, Isolated from Pink-Pigmented Household Biofilm.</title>
        <authorList>
            <person name="Morohoshi T."/>
            <person name="Ikeda T."/>
        </authorList>
    </citation>
    <scope>NUCLEOTIDE SEQUENCE [LARGE SCALE GENOMIC DNA]</scope>
    <source>
        <strain evidence="2 3">P-1M</strain>
    </source>
</reference>